<dbReference type="InterPro" id="IPR038084">
    <property type="entry name" value="PduO/GlcC-like_sf"/>
</dbReference>
<dbReference type="STRING" id="153496.A0U89_10505"/>
<dbReference type="PANTHER" id="PTHR28255:SF1">
    <property type="entry name" value="UPF0303 PROTEIN YBR137W"/>
    <property type="match status" value="1"/>
</dbReference>
<proteinExistence type="inferred from homology"/>
<reference evidence="2 3" key="1">
    <citation type="journal article" date="2016" name="Microb. Cell Fact.">
        <title>Dissection of exopolysaccharide biosynthesis in Kozakia baliensis.</title>
        <authorList>
            <person name="Brandt J.U."/>
            <person name="Jakob F."/>
            <person name="Behr J."/>
            <person name="Geissler A.J."/>
            <person name="Vogel R.F."/>
        </authorList>
    </citation>
    <scope>NUCLEOTIDE SEQUENCE [LARGE SCALE GENOMIC DNA]</scope>
    <source>
        <strain evidence="2 3">DSM 14400</strain>
    </source>
</reference>
<gene>
    <name evidence="2" type="ORF">A0U89_10505</name>
</gene>
<keyword evidence="3" id="KW-1185">Reference proteome</keyword>
<protein>
    <recommendedName>
        <fullName evidence="1">UPF0303 protein A0U89_10505</fullName>
    </recommendedName>
</protein>
<organism evidence="2 3">
    <name type="scientific">Kozakia baliensis</name>
    <dbReference type="NCBI Taxonomy" id="153496"/>
    <lineage>
        <taxon>Bacteria</taxon>
        <taxon>Pseudomonadati</taxon>
        <taxon>Pseudomonadota</taxon>
        <taxon>Alphaproteobacteria</taxon>
        <taxon>Acetobacterales</taxon>
        <taxon>Acetobacteraceae</taxon>
        <taxon>Kozakia</taxon>
    </lineage>
</organism>
<dbReference type="RefSeq" id="WP_070403085.1">
    <property type="nucleotide sequence ID" value="NZ_BJVW01000001.1"/>
</dbReference>
<dbReference type="NCBIfam" id="NF002696">
    <property type="entry name" value="PRK02487.1-5"/>
    <property type="match status" value="1"/>
</dbReference>
<dbReference type="eggNOG" id="COG4702">
    <property type="taxonomic scope" value="Bacteria"/>
</dbReference>
<dbReference type="PANTHER" id="PTHR28255">
    <property type="match status" value="1"/>
</dbReference>
<sequence>MDVTNDLSVIARQEKKLLFKRFDEDTAWTLGSLLRKWAVEKQWPIVIDIRTPARLLFFAALPGSAPDNVDWARRKSNAVLRCHRSSYGLGLELRRKGGTMESRYGLPAADYAVHGGSFPLIVHGTGVIGSVTIWGLPQRDDHDTVVRALCVSLGLEPDEYAFPDEDAG</sequence>
<accession>A0A1D8UV19</accession>
<dbReference type="InterPro" id="IPR010371">
    <property type="entry name" value="YBR137W-like"/>
</dbReference>
<dbReference type="Gene3D" id="3.30.450.150">
    <property type="entry name" value="Haem-degrading domain"/>
    <property type="match status" value="1"/>
</dbReference>
<dbReference type="KEGG" id="kba:A0U89_10505"/>
<dbReference type="EMBL" id="CP014674">
    <property type="protein sequence ID" value="AOX17499.1"/>
    <property type="molecule type" value="Genomic_DNA"/>
</dbReference>
<dbReference type="HAMAP" id="MF_00761">
    <property type="entry name" value="UPF0303"/>
    <property type="match status" value="1"/>
</dbReference>
<evidence type="ECO:0000256" key="1">
    <source>
        <dbReference type="HAMAP-Rule" id="MF_00761"/>
    </source>
</evidence>
<name>A0A1D8UV19_9PROT</name>
<evidence type="ECO:0000313" key="2">
    <source>
        <dbReference type="EMBL" id="AOX17499.1"/>
    </source>
</evidence>
<dbReference type="InterPro" id="IPR005624">
    <property type="entry name" value="PduO/GlcC-like"/>
</dbReference>
<dbReference type="OrthoDB" id="9815315at2"/>
<dbReference type="SUPFAM" id="SSF143744">
    <property type="entry name" value="GlcG-like"/>
    <property type="match status" value="1"/>
</dbReference>
<evidence type="ECO:0000313" key="3">
    <source>
        <dbReference type="Proteomes" id="UP000179145"/>
    </source>
</evidence>
<comment type="similarity">
    <text evidence="1">Belongs to the UPF0303 family.</text>
</comment>
<dbReference type="Pfam" id="PF03928">
    <property type="entry name" value="HbpS-like"/>
    <property type="match status" value="1"/>
</dbReference>
<dbReference type="AlphaFoldDB" id="A0A1D8UV19"/>
<dbReference type="Proteomes" id="UP000179145">
    <property type="component" value="Chromosome"/>
</dbReference>
<dbReference type="PIRSF" id="PIRSF008757">
    <property type="entry name" value="UCP008757"/>
    <property type="match status" value="1"/>
</dbReference>